<reference evidence="1" key="1">
    <citation type="journal article" date="2015" name="Nature">
        <title>Complex archaea that bridge the gap between prokaryotes and eukaryotes.</title>
        <authorList>
            <person name="Spang A."/>
            <person name="Saw J.H."/>
            <person name="Jorgensen S.L."/>
            <person name="Zaremba-Niedzwiedzka K."/>
            <person name="Martijn J."/>
            <person name="Lind A.E."/>
            <person name="van Eijk R."/>
            <person name="Schleper C."/>
            <person name="Guy L."/>
            <person name="Ettema T.J."/>
        </authorList>
    </citation>
    <scope>NUCLEOTIDE SEQUENCE</scope>
</reference>
<dbReference type="InterPro" id="IPR011067">
    <property type="entry name" value="Plasmid_toxin/cell-grow_inhib"/>
</dbReference>
<gene>
    <name evidence="1" type="ORF">LCGC14_2270330</name>
</gene>
<organism evidence="1">
    <name type="scientific">marine sediment metagenome</name>
    <dbReference type="NCBI Taxonomy" id="412755"/>
    <lineage>
        <taxon>unclassified sequences</taxon>
        <taxon>metagenomes</taxon>
        <taxon>ecological metagenomes</taxon>
    </lineage>
</organism>
<sequence>METSDYKEKDIVFALIEEFEHSKENPNRPALIILKKEENNFLVCGFSHDEWKKAKNIKISNDSLKWGKLFAGVSYINISKPKNIPIKNIDYKIGEIEQEVYDIILIELSKPKKLKRNLIVIVKHITD</sequence>
<evidence type="ECO:0000313" key="1">
    <source>
        <dbReference type="EMBL" id="KKL53949.1"/>
    </source>
</evidence>
<dbReference type="AlphaFoldDB" id="A0A0F9CXH8"/>
<comment type="caution">
    <text evidence="1">The sequence shown here is derived from an EMBL/GenBank/DDBJ whole genome shotgun (WGS) entry which is preliminary data.</text>
</comment>
<proteinExistence type="predicted"/>
<name>A0A0F9CXH8_9ZZZZ</name>
<dbReference type="Gene3D" id="2.30.30.110">
    <property type="match status" value="1"/>
</dbReference>
<accession>A0A0F9CXH8</accession>
<protein>
    <submittedName>
        <fullName evidence="1">Uncharacterized protein</fullName>
    </submittedName>
</protein>
<dbReference type="EMBL" id="LAZR01031371">
    <property type="protein sequence ID" value="KKL53949.1"/>
    <property type="molecule type" value="Genomic_DNA"/>
</dbReference>